<sequence>MEHSLKLIAEEYKELMQWKEYLPAVVKAIKEVLPNSRVYLVGSIARGDYDITSDVDVLVVIENEPSFEERVKIKTKIWEKMDELGVPWTLPVEVHLVGPERARAYFKERVVRLS</sequence>
<dbReference type="EMBL" id="CP006868">
    <property type="protein sequence ID" value="UXD21201.1"/>
    <property type="molecule type" value="Genomic_DNA"/>
</dbReference>
<dbReference type="InterPro" id="IPR002934">
    <property type="entry name" value="Polymerase_NTP_transf_dom"/>
</dbReference>
<dbReference type="PANTHER" id="PTHR37030">
    <property type="entry name" value="NUCLEOTIDYLTRANSFERASE"/>
    <property type="match status" value="1"/>
</dbReference>
<dbReference type="InterPro" id="IPR043519">
    <property type="entry name" value="NT_sf"/>
</dbReference>
<protein>
    <submittedName>
        <fullName evidence="2">DNA polymerase subunit beta</fullName>
    </submittedName>
</protein>
<evidence type="ECO:0000313" key="2">
    <source>
        <dbReference type="EMBL" id="UXD21201.1"/>
    </source>
</evidence>
<dbReference type="AlphaFoldDB" id="A0A977K926"/>
<organism evidence="2 3">
    <name type="scientific">Ignicoccus pacificus DSM 13166</name>
    <dbReference type="NCBI Taxonomy" id="940294"/>
    <lineage>
        <taxon>Archaea</taxon>
        <taxon>Thermoproteota</taxon>
        <taxon>Thermoprotei</taxon>
        <taxon>Desulfurococcales</taxon>
        <taxon>Desulfurococcaceae</taxon>
        <taxon>Ignicoccus</taxon>
    </lineage>
</organism>
<keyword evidence="3" id="KW-1185">Reference proteome</keyword>
<dbReference type="Gene3D" id="3.30.460.10">
    <property type="entry name" value="Beta Polymerase, domain 2"/>
    <property type="match status" value="1"/>
</dbReference>
<reference evidence="2" key="1">
    <citation type="submission" date="2013-11" db="EMBL/GenBank/DDBJ databases">
        <title>Comparative genomics of Ignicoccus.</title>
        <authorList>
            <person name="Podar M."/>
        </authorList>
    </citation>
    <scope>NUCLEOTIDE SEQUENCE</scope>
    <source>
        <strain evidence="2">DSM 13166</strain>
    </source>
</reference>
<gene>
    <name evidence="2" type="ORF">IPA_01240</name>
</gene>
<dbReference type="Pfam" id="PF01909">
    <property type="entry name" value="NTP_transf_2"/>
    <property type="match status" value="1"/>
</dbReference>
<name>A0A977K926_9CREN</name>
<accession>A0A977K926</accession>
<evidence type="ECO:0000259" key="1">
    <source>
        <dbReference type="Pfam" id="PF01909"/>
    </source>
</evidence>
<dbReference type="GO" id="GO:0016779">
    <property type="term" value="F:nucleotidyltransferase activity"/>
    <property type="evidence" value="ECO:0007669"/>
    <property type="project" value="InterPro"/>
</dbReference>
<dbReference type="SUPFAM" id="SSF81301">
    <property type="entry name" value="Nucleotidyltransferase"/>
    <property type="match status" value="1"/>
</dbReference>
<proteinExistence type="predicted"/>
<dbReference type="Proteomes" id="UP001063698">
    <property type="component" value="Chromosome"/>
</dbReference>
<feature type="domain" description="Polymerase nucleotidyl transferase" evidence="1">
    <location>
        <begin position="25"/>
        <end position="90"/>
    </location>
</feature>
<evidence type="ECO:0000313" key="3">
    <source>
        <dbReference type="Proteomes" id="UP001063698"/>
    </source>
</evidence>
<dbReference type="KEGG" id="ipc:IPA_01240"/>
<dbReference type="PANTHER" id="PTHR37030:SF3">
    <property type="entry name" value="POLYMERASE NUCLEOTIDYL TRANSFERASE DOMAIN-CONTAINING PROTEIN"/>
    <property type="match status" value="1"/>
</dbReference>
<dbReference type="CDD" id="cd05403">
    <property type="entry name" value="NT_KNTase_like"/>
    <property type="match status" value="1"/>
</dbReference>